<name>A0ABD0MAD9_CIRMR</name>
<evidence type="ECO:0000313" key="1">
    <source>
        <dbReference type="EMBL" id="KAL0146708.1"/>
    </source>
</evidence>
<dbReference type="AlphaFoldDB" id="A0ABD0MAD9"/>
<reference evidence="1 2" key="1">
    <citation type="submission" date="2024-05" db="EMBL/GenBank/DDBJ databases">
        <title>Genome sequencing and assembly of Indian major carp, Cirrhinus mrigala (Hamilton, 1822).</title>
        <authorList>
            <person name="Mohindra V."/>
            <person name="Chowdhury L.M."/>
            <person name="Lal K."/>
            <person name="Jena J.K."/>
        </authorList>
    </citation>
    <scope>NUCLEOTIDE SEQUENCE [LARGE SCALE GENOMIC DNA]</scope>
    <source>
        <strain evidence="1">CM1030</strain>
        <tissue evidence="1">Blood</tissue>
    </source>
</reference>
<feature type="non-terminal residue" evidence="1">
    <location>
        <position position="1"/>
    </location>
</feature>
<feature type="non-terminal residue" evidence="1">
    <location>
        <position position="66"/>
    </location>
</feature>
<sequence length="66" mass="7500">IAYSKVSETLAVLVSEVRELRLEVQGFMRQQLSVSTPLPLSLLLKDLTELEEAERILQSKDARQVM</sequence>
<protein>
    <submittedName>
        <fullName evidence="1">Uncharacterized protein</fullName>
    </submittedName>
</protein>
<accession>A0ABD0MAD9</accession>
<organism evidence="1 2">
    <name type="scientific">Cirrhinus mrigala</name>
    <name type="common">Mrigala</name>
    <dbReference type="NCBI Taxonomy" id="683832"/>
    <lineage>
        <taxon>Eukaryota</taxon>
        <taxon>Metazoa</taxon>
        <taxon>Chordata</taxon>
        <taxon>Craniata</taxon>
        <taxon>Vertebrata</taxon>
        <taxon>Euteleostomi</taxon>
        <taxon>Actinopterygii</taxon>
        <taxon>Neopterygii</taxon>
        <taxon>Teleostei</taxon>
        <taxon>Ostariophysi</taxon>
        <taxon>Cypriniformes</taxon>
        <taxon>Cyprinidae</taxon>
        <taxon>Labeoninae</taxon>
        <taxon>Labeonini</taxon>
        <taxon>Cirrhinus</taxon>
    </lineage>
</organism>
<dbReference type="EMBL" id="JAMKFB020000908">
    <property type="protein sequence ID" value="KAL0146708.1"/>
    <property type="molecule type" value="Genomic_DNA"/>
</dbReference>
<keyword evidence="2" id="KW-1185">Reference proteome</keyword>
<gene>
    <name evidence="1" type="ORF">M9458_058048</name>
</gene>
<evidence type="ECO:0000313" key="2">
    <source>
        <dbReference type="Proteomes" id="UP001529510"/>
    </source>
</evidence>
<comment type="caution">
    <text evidence="1">The sequence shown here is derived from an EMBL/GenBank/DDBJ whole genome shotgun (WGS) entry which is preliminary data.</text>
</comment>
<proteinExistence type="predicted"/>
<dbReference type="Proteomes" id="UP001529510">
    <property type="component" value="Unassembled WGS sequence"/>
</dbReference>